<dbReference type="EMBL" id="KB707450">
    <property type="protein sequence ID" value="EMR62325.1"/>
    <property type="molecule type" value="Genomic_DNA"/>
</dbReference>
<dbReference type="AlphaFoldDB" id="M7T6P2"/>
<dbReference type="KEGG" id="ela:UCREL1_10745"/>
<dbReference type="OrthoDB" id="4718840at2759"/>
<accession>M7T6P2</accession>
<name>M7T6P2_EUTLA</name>
<dbReference type="Proteomes" id="UP000012174">
    <property type="component" value="Unassembled WGS sequence"/>
</dbReference>
<evidence type="ECO:0000259" key="1">
    <source>
        <dbReference type="Pfam" id="PF06985"/>
    </source>
</evidence>
<feature type="domain" description="Heterokaryon incompatibility" evidence="1">
    <location>
        <begin position="207"/>
        <end position="333"/>
    </location>
</feature>
<evidence type="ECO:0000313" key="3">
    <source>
        <dbReference type="Proteomes" id="UP000012174"/>
    </source>
</evidence>
<protein>
    <submittedName>
        <fullName evidence="2">Putative tol protein</fullName>
    </submittedName>
</protein>
<dbReference type="HOGENOM" id="CLU_366018_0_0_1"/>
<dbReference type="PANTHER" id="PTHR33112">
    <property type="entry name" value="DOMAIN PROTEIN, PUTATIVE-RELATED"/>
    <property type="match status" value="1"/>
</dbReference>
<reference evidence="3" key="1">
    <citation type="journal article" date="2013" name="Genome Announc.">
        <title>Draft genome sequence of the grapevine dieback fungus Eutypa lata UCR-EL1.</title>
        <authorList>
            <person name="Blanco-Ulate B."/>
            <person name="Rolshausen P.E."/>
            <person name="Cantu D."/>
        </authorList>
    </citation>
    <scope>NUCLEOTIDE SEQUENCE [LARGE SCALE GENOMIC DNA]</scope>
    <source>
        <strain evidence="3">UCR-EL1</strain>
    </source>
</reference>
<dbReference type="Pfam" id="PF06985">
    <property type="entry name" value="HET"/>
    <property type="match status" value="1"/>
</dbReference>
<evidence type="ECO:0000313" key="2">
    <source>
        <dbReference type="EMBL" id="EMR62325.1"/>
    </source>
</evidence>
<keyword evidence="3" id="KW-1185">Reference proteome</keyword>
<dbReference type="PANTHER" id="PTHR33112:SF9">
    <property type="entry name" value="HETEROKARYON INCOMPATIBILITY DOMAIN-CONTAINING PROTEIN"/>
    <property type="match status" value="1"/>
</dbReference>
<gene>
    <name evidence="2" type="ORF">UCREL1_10745</name>
</gene>
<dbReference type="InterPro" id="IPR010730">
    <property type="entry name" value="HET"/>
</dbReference>
<proteinExistence type="predicted"/>
<sequence>MTVLSASMAKGPPLCPSCLDIFNSQTEPVDLSLAISQLSMHAPKAHHRSVSSLQEAVDTGCPICAVVSTNLPPGSLSSSPDEPVTSFRIAQNEGNLDLTVFINVNNLNNPVYFNTSQLDECRSGHDRAASSGLRGLALCERWISDCLHPESDTGSERHTSCRNHRARSQSAILKRPRIIMQLRKKDNEEGQLSYRVRPYPSSGGVLYATVSHPDWTDDNAFAGTGVDAKCTDPTDEIGPWTETARLPVCFREAAQVAIAGGVEYLWIPKMCSLRKQQPQDEAEGDKDEDENSMRTRAHIYAGSAFNIAAMACTRPTDPLLPLSLTPIVPVVRPAWTASRQQEQQQQKAVAIYKRGSFADSVRRNSPLWGTSNFQMEILLAPATLYCARDQLWWQCFHGHGSCGILCSEALAMVKGGSGGDDGTIGQIKEAPTAYGLEPLLSLPGPPDLRGFKSFPECLSAAWTNAVRSYSTITTPSPAVRKSIIDAIAECMSLFLADTAPVYAHGCWSADIVEQLAWHVVVPDADKHPSRGGEEVLPCRDPSIPTWSWLSIAGCSTRFEFPISTVPGVTSGNKHANAPHLSPLGAAQFSIPSSSFASDSAAKNGGGAAAVLVRNAPLVPARVGLREDNPPYPYDTVLELQGLGKACAYWDSREELDRVRVPFSGHVSPVADRSSGDLYFAWPIFAHFYESRGVIEARGVLLRLWVEDRDAVVHDNNHDKMFVRCAWFRYSEQVGAERGREAIANLLDPGQRGSAVRMDFMVV</sequence>
<organism evidence="2 3">
    <name type="scientific">Eutypa lata (strain UCR-EL1)</name>
    <name type="common">Grapevine dieback disease fungus</name>
    <name type="synonym">Eutypa armeniacae</name>
    <dbReference type="NCBI Taxonomy" id="1287681"/>
    <lineage>
        <taxon>Eukaryota</taxon>
        <taxon>Fungi</taxon>
        <taxon>Dikarya</taxon>
        <taxon>Ascomycota</taxon>
        <taxon>Pezizomycotina</taxon>
        <taxon>Sordariomycetes</taxon>
        <taxon>Xylariomycetidae</taxon>
        <taxon>Xylariales</taxon>
        <taxon>Diatrypaceae</taxon>
        <taxon>Eutypa</taxon>
    </lineage>
</organism>